<dbReference type="Proteomes" id="UP000036313">
    <property type="component" value="Unassembled WGS sequence"/>
</dbReference>
<dbReference type="FunFam" id="3.40.50.720:FF:000084">
    <property type="entry name" value="Short-chain dehydrogenase reductase"/>
    <property type="match status" value="1"/>
</dbReference>
<evidence type="ECO:0000256" key="2">
    <source>
        <dbReference type="ARBA" id="ARBA00023002"/>
    </source>
</evidence>
<dbReference type="PRINTS" id="PR00080">
    <property type="entry name" value="SDRFAMILY"/>
</dbReference>
<proteinExistence type="inferred from homology"/>
<dbReference type="EMBL" id="LAUZ02000057">
    <property type="protein sequence ID" value="KKF01078.1"/>
    <property type="molecule type" value="Genomic_DNA"/>
</dbReference>
<dbReference type="Gene3D" id="3.40.50.720">
    <property type="entry name" value="NAD(P)-binding Rossmann-like Domain"/>
    <property type="match status" value="1"/>
</dbReference>
<dbReference type="PRINTS" id="PR00081">
    <property type="entry name" value="GDHRDH"/>
</dbReference>
<dbReference type="Pfam" id="PF13561">
    <property type="entry name" value="adh_short_C2"/>
    <property type="match status" value="1"/>
</dbReference>
<dbReference type="RefSeq" id="WP_046363940.1">
    <property type="nucleotide sequence ID" value="NZ_CALTXN010000004.1"/>
</dbReference>
<dbReference type="SUPFAM" id="SSF51735">
    <property type="entry name" value="NAD(P)-binding Rossmann-fold domains"/>
    <property type="match status" value="1"/>
</dbReference>
<dbReference type="EC" id="1.1.1.100" evidence="4"/>
<dbReference type="InterPro" id="IPR002347">
    <property type="entry name" value="SDR_fam"/>
</dbReference>
<dbReference type="PANTHER" id="PTHR42760">
    <property type="entry name" value="SHORT-CHAIN DEHYDROGENASES/REDUCTASES FAMILY MEMBER"/>
    <property type="match status" value="1"/>
</dbReference>
<evidence type="ECO:0000313" key="6">
    <source>
        <dbReference type="Proteomes" id="UP000036313"/>
    </source>
</evidence>
<dbReference type="EMBL" id="JYNU01000004">
    <property type="protein sequence ID" value="KMO80912.1"/>
    <property type="molecule type" value="Genomic_DNA"/>
</dbReference>
<dbReference type="PATRIC" id="fig|1807.13.peg.4266"/>
<dbReference type="AlphaFoldDB" id="A0A0J6WGN3"/>
<keyword evidence="5" id="KW-1185">Reference proteome</keyword>
<dbReference type="STRING" id="1807.MOBUDSM44075_00789"/>
<dbReference type="PANTHER" id="PTHR42760:SF133">
    <property type="entry name" value="3-OXOACYL-[ACYL-CARRIER-PROTEIN] REDUCTASE"/>
    <property type="match status" value="1"/>
</dbReference>
<gene>
    <name evidence="4" type="primary">fabG_8</name>
    <name evidence="4" type="ORF">MOBUDSM44075_00789</name>
    <name evidence="3" type="ORF">WN67_15570</name>
</gene>
<protein>
    <submittedName>
        <fullName evidence="3">3-ketoacyl-ACP reductase</fullName>
    </submittedName>
    <submittedName>
        <fullName evidence="4">3-oxoacyl-[acyl-carrier-protein] reductase FabG</fullName>
        <ecNumber evidence="4">1.1.1.100</ecNumber>
    </submittedName>
</protein>
<dbReference type="Proteomes" id="UP000034150">
    <property type="component" value="Unassembled WGS sequence"/>
</dbReference>
<evidence type="ECO:0000313" key="4">
    <source>
        <dbReference type="EMBL" id="KMO80912.1"/>
    </source>
</evidence>
<evidence type="ECO:0000313" key="3">
    <source>
        <dbReference type="EMBL" id="KKF01078.1"/>
    </source>
</evidence>
<dbReference type="CDD" id="cd05233">
    <property type="entry name" value="SDR_c"/>
    <property type="match status" value="1"/>
</dbReference>
<dbReference type="GO" id="GO:0004316">
    <property type="term" value="F:3-oxoacyl-[acyl-carrier-protein] reductase (NADPH) activity"/>
    <property type="evidence" value="ECO:0007669"/>
    <property type="project" value="UniProtKB-EC"/>
</dbReference>
<comment type="caution">
    <text evidence="4">The sequence shown here is derived from an EMBL/GenBank/DDBJ whole genome shotgun (WGS) entry which is preliminary data.</text>
</comment>
<comment type="similarity">
    <text evidence="1">Belongs to the short-chain dehydrogenases/reductases (SDR) family.</text>
</comment>
<reference evidence="4 6" key="1">
    <citation type="journal article" date="2015" name="Genome Biol. Evol.">
        <title>Characterization of Three Mycobacterium spp. with Potential Use in Bioremediation by Genome Sequencing and Comparative Genomics.</title>
        <authorList>
            <person name="Das S."/>
            <person name="Pettersson B.M."/>
            <person name="Behra P.R."/>
            <person name="Ramesh M."/>
            <person name="Dasgupta S."/>
            <person name="Bhattacharya A."/>
            <person name="Kirsebom L.A."/>
        </authorList>
    </citation>
    <scope>NUCLEOTIDE SEQUENCE [LARGE SCALE GENOMIC DNA]</scope>
    <source>
        <strain evidence="4 6">DSM 44075</strain>
    </source>
</reference>
<keyword evidence="2 4" id="KW-0560">Oxidoreductase</keyword>
<organism evidence="4 6">
    <name type="scientific">Mycolicibacterium obuense</name>
    <dbReference type="NCBI Taxonomy" id="1807"/>
    <lineage>
        <taxon>Bacteria</taxon>
        <taxon>Bacillati</taxon>
        <taxon>Actinomycetota</taxon>
        <taxon>Actinomycetes</taxon>
        <taxon>Mycobacteriales</taxon>
        <taxon>Mycobacteriaceae</taxon>
        <taxon>Mycolicibacterium</taxon>
    </lineage>
</organism>
<evidence type="ECO:0000313" key="5">
    <source>
        <dbReference type="Proteomes" id="UP000034150"/>
    </source>
</evidence>
<accession>A0A0J6WGN3</accession>
<sequence length="256" mass="26740">MSRTVVVTGAGSGIGRAIAGQLAQRDWRVIVTDLDADAAAEVAGALPGPDAGHESAALDVTDAAAAAALAADVAERLGLHAWVSNAGISFMHRFLDAPVERYEQTMAVNLKGVFVCGQAAAREMVRTGVAGAIVNTASMAGKQGRVPYLSDYVASKFGVVGLTQAMAYELGEHGITVNCVCPGYVETPMQSRELEWEAQLRGTTPDGVRDMMLADTPLGRLEQPEDVARAVAFLLSDDARFITGEALAVNGGAYMD</sequence>
<evidence type="ECO:0000256" key="1">
    <source>
        <dbReference type="ARBA" id="ARBA00006484"/>
    </source>
</evidence>
<reference evidence="3 5" key="2">
    <citation type="submission" date="2015-04" db="EMBL/GenBank/DDBJ databases">
        <title>Genome sequence of Mycobacterium obuense UC1.</title>
        <authorList>
            <person name="Greninger A.L."/>
            <person name="Cunningham G."/>
            <person name="Chiu C.Y."/>
            <person name="Miller S."/>
        </authorList>
    </citation>
    <scope>NUCLEOTIDE SEQUENCE [LARGE SCALE GENOMIC DNA]</scope>
    <source>
        <strain evidence="3 5">UC1</strain>
    </source>
</reference>
<name>A0A0J6WGN3_9MYCO</name>
<dbReference type="OrthoDB" id="7064009at2"/>
<dbReference type="InterPro" id="IPR036291">
    <property type="entry name" value="NAD(P)-bd_dom_sf"/>
</dbReference>